<dbReference type="Gene3D" id="3.40.50.1240">
    <property type="entry name" value="Phosphoglycerate mutase-like"/>
    <property type="match status" value="1"/>
</dbReference>
<dbReference type="Proteomes" id="UP000188533">
    <property type="component" value="Unassembled WGS sequence"/>
</dbReference>
<proteinExistence type="inferred from homology"/>
<reference evidence="3 4" key="2">
    <citation type="submission" date="2017-02" db="EMBL/GenBank/DDBJ databases">
        <title>A genome survey and senescence transcriptome analysis in Lentinula edodes.</title>
        <authorList>
            <person name="Sakamoto Y."/>
            <person name="Nakade K."/>
            <person name="Sato S."/>
            <person name="Yoshida Y."/>
            <person name="Miyazaki K."/>
            <person name="Natsume S."/>
            <person name="Konno N."/>
        </authorList>
    </citation>
    <scope>NUCLEOTIDE SEQUENCE [LARGE SCALE GENOMIC DNA]</scope>
    <source>
        <strain evidence="3 4">NBRC 111202</strain>
    </source>
</reference>
<dbReference type="EMBL" id="BDGU01001866">
    <property type="protein sequence ID" value="GAW10574.1"/>
    <property type="molecule type" value="Genomic_DNA"/>
</dbReference>
<accession>A0A1Q3ETY9</accession>
<organism evidence="3 4">
    <name type="scientific">Lentinula edodes</name>
    <name type="common">Shiitake mushroom</name>
    <name type="synonym">Lentinus edodes</name>
    <dbReference type="NCBI Taxonomy" id="5353"/>
    <lineage>
        <taxon>Eukaryota</taxon>
        <taxon>Fungi</taxon>
        <taxon>Dikarya</taxon>
        <taxon>Basidiomycota</taxon>
        <taxon>Agaricomycotina</taxon>
        <taxon>Agaricomycetes</taxon>
        <taxon>Agaricomycetidae</taxon>
        <taxon>Agaricales</taxon>
        <taxon>Marasmiineae</taxon>
        <taxon>Omphalotaceae</taxon>
        <taxon>Lentinula</taxon>
    </lineage>
</organism>
<dbReference type="STRING" id="5353.A0A1Q3ETY9"/>
<evidence type="ECO:0000313" key="3">
    <source>
        <dbReference type="EMBL" id="GAW10574.1"/>
    </source>
</evidence>
<sequence>MMIPSRLCGLVFGLVSVTSATNVIHYPPKLTNLNNLTFVLNGTGAPGIFNSSITPDSEYGIYNWCNMPHVRTEEYLAPSSNYTLKYIEVIQRHHKRTPYASNTFFKEDITWDCTGEGPVYYGKGTVGVTSDPTVVQWSAYTNPENPFTNSVGPGFVGSNCAFPQITTGGINDSYTHGADLRSVYAERLNLSTVLDPSTFKIRVTSNPITSQVSGGLLHGLFPDSSDVAVLIQADAFDSLSASYSCPAADSIFTAYTTGSSNWTEHLVDGAELYEELDAVSGTAENDTAGWHTSFDHYYDNLSAKQCDAKPLPCSVNDTSSCVNQTLADTVFRLGNYEYSYYYRDAFNSTLFSALSYGAWVLELVGHFKEQIAGTSGVRYFHNVAHDDSLGPLLGILQISEMVWPGMGSEIVFELYEADSLLSNATASTSNFFLRVLWGGQPMQTSLPLGTNNSGLLDMIPVEDFFDYVNNTIGAGSELFAACQN</sequence>
<dbReference type="GO" id="GO:0016791">
    <property type="term" value="F:phosphatase activity"/>
    <property type="evidence" value="ECO:0007669"/>
    <property type="project" value="TreeGrafter"/>
</dbReference>
<evidence type="ECO:0000256" key="1">
    <source>
        <dbReference type="ARBA" id="ARBA00005375"/>
    </source>
</evidence>
<keyword evidence="4" id="KW-1185">Reference proteome</keyword>
<dbReference type="SUPFAM" id="SSF53254">
    <property type="entry name" value="Phosphoglycerate mutase-like"/>
    <property type="match status" value="1"/>
</dbReference>
<comment type="caution">
    <text evidence="3">The sequence shown here is derived from an EMBL/GenBank/DDBJ whole genome shotgun (WGS) entry which is preliminary data.</text>
</comment>
<dbReference type="AlphaFoldDB" id="A0A1Q3ETY9"/>
<keyword evidence="2" id="KW-0732">Signal</keyword>
<evidence type="ECO:0000313" key="4">
    <source>
        <dbReference type="Proteomes" id="UP000188533"/>
    </source>
</evidence>
<comment type="similarity">
    <text evidence="1">Belongs to the histidine acid phosphatase family.</text>
</comment>
<reference evidence="3 4" key="1">
    <citation type="submission" date="2016-08" db="EMBL/GenBank/DDBJ databases">
        <authorList>
            <consortium name="Lentinula edodes genome sequencing consortium"/>
            <person name="Sakamoto Y."/>
            <person name="Nakade K."/>
            <person name="Sato S."/>
            <person name="Yoshida Y."/>
            <person name="Miyazaki K."/>
            <person name="Natsume S."/>
            <person name="Konno N."/>
        </authorList>
    </citation>
    <scope>NUCLEOTIDE SEQUENCE [LARGE SCALE GENOMIC DNA]</scope>
    <source>
        <strain evidence="3 4">NBRC 111202</strain>
    </source>
</reference>
<evidence type="ECO:0000256" key="2">
    <source>
        <dbReference type="SAM" id="SignalP"/>
    </source>
</evidence>
<dbReference type="PANTHER" id="PTHR11567">
    <property type="entry name" value="ACID PHOSPHATASE-RELATED"/>
    <property type="match status" value="1"/>
</dbReference>
<protein>
    <submittedName>
        <fullName evidence="3">Acid phosphatase</fullName>
    </submittedName>
</protein>
<dbReference type="PANTHER" id="PTHR11567:SF195">
    <property type="entry name" value="ACID PHOSPHATASE, PUTATIVE (AFU_ORTHOLOGUE AFUA_3G14570)-RELATED"/>
    <property type="match status" value="1"/>
</dbReference>
<gene>
    <name evidence="3" type="ORF">LENED_012856</name>
</gene>
<dbReference type="InterPro" id="IPR029033">
    <property type="entry name" value="His_PPase_superfam"/>
</dbReference>
<name>A0A1Q3ETY9_LENED</name>
<dbReference type="InterPro" id="IPR050645">
    <property type="entry name" value="Histidine_acid_phosphatase"/>
</dbReference>
<dbReference type="Pfam" id="PF00328">
    <property type="entry name" value="His_Phos_2"/>
    <property type="match status" value="1"/>
</dbReference>
<feature type="chain" id="PRO_5012162317" evidence="2">
    <location>
        <begin position="21"/>
        <end position="484"/>
    </location>
</feature>
<dbReference type="InterPro" id="IPR000560">
    <property type="entry name" value="His_Pase_clade-2"/>
</dbReference>
<feature type="signal peptide" evidence="2">
    <location>
        <begin position="1"/>
        <end position="20"/>
    </location>
</feature>